<organism evidence="12 13">
    <name type="scientific">Parastrongyloides trichosuri</name>
    <name type="common">Possum-specific nematode worm</name>
    <dbReference type="NCBI Taxonomy" id="131310"/>
    <lineage>
        <taxon>Eukaryota</taxon>
        <taxon>Metazoa</taxon>
        <taxon>Ecdysozoa</taxon>
        <taxon>Nematoda</taxon>
        <taxon>Chromadorea</taxon>
        <taxon>Rhabditida</taxon>
        <taxon>Tylenchina</taxon>
        <taxon>Panagrolaimomorpha</taxon>
        <taxon>Strongyloidoidea</taxon>
        <taxon>Strongyloididae</taxon>
        <taxon>Parastrongyloides</taxon>
    </lineage>
</organism>
<dbReference type="Pfam" id="PF12352">
    <property type="entry name" value="V-SNARE_C"/>
    <property type="match status" value="1"/>
</dbReference>
<name>A0A0N4ZIS9_PARTI</name>
<dbReference type="Gene3D" id="1.20.58.400">
    <property type="entry name" value="t-snare proteins"/>
    <property type="match status" value="1"/>
</dbReference>
<comment type="similarity">
    <text evidence="1">Belongs to the VTI1 family.</text>
</comment>
<dbReference type="SUPFAM" id="SSF58038">
    <property type="entry name" value="SNARE fusion complex"/>
    <property type="match status" value="1"/>
</dbReference>
<proteinExistence type="inferred from homology"/>
<accession>A0A0N4ZIS9</accession>
<evidence type="ECO:0000256" key="4">
    <source>
        <dbReference type="ARBA" id="ARBA00022927"/>
    </source>
</evidence>
<keyword evidence="7 10" id="KW-0472">Membrane</keyword>
<dbReference type="GO" id="GO:0006896">
    <property type="term" value="P:Golgi to vacuole transport"/>
    <property type="evidence" value="ECO:0007669"/>
    <property type="project" value="TreeGrafter"/>
</dbReference>
<dbReference type="GO" id="GO:0012507">
    <property type="term" value="C:ER to Golgi transport vesicle membrane"/>
    <property type="evidence" value="ECO:0007669"/>
    <property type="project" value="TreeGrafter"/>
</dbReference>
<dbReference type="GO" id="GO:0005794">
    <property type="term" value="C:Golgi apparatus"/>
    <property type="evidence" value="ECO:0007669"/>
    <property type="project" value="InterPro"/>
</dbReference>
<protein>
    <submittedName>
        <fullName evidence="13">V-SNARE domain-containing protein</fullName>
    </submittedName>
</protein>
<dbReference type="GO" id="GO:0005789">
    <property type="term" value="C:endoplasmic reticulum membrane"/>
    <property type="evidence" value="ECO:0007669"/>
    <property type="project" value="TreeGrafter"/>
</dbReference>
<feature type="transmembrane region" description="Helical" evidence="10">
    <location>
        <begin position="202"/>
        <end position="222"/>
    </location>
</feature>
<evidence type="ECO:0000256" key="8">
    <source>
        <dbReference type="ARBA" id="ARBA00046280"/>
    </source>
</evidence>
<evidence type="ECO:0000256" key="9">
    <source>
        <dbReference type="SAM" id="Coils"/>
    </source>
</evidence>
<dbReference type="GO" id="GO:0042147">
    <property type="term" value="P:retrograde transport, endosome to Golgi"/>
    <property type="evidence" value="ECO:0007669"/>
    <property type="project" value="TreeGrafter"/>
</dbReference>
<dbReference type="GO" id="GO:0048280">
    <property type="term" value="P:vesicle fusion with Golgi apparatus"/>
    <property type="evidence" value="ECO:0007669"/>
    <property type="project" value="TreeGrafter"/>
</dbReference>
<dbReference type="GO" id="GO:0005829">
    <property type="term" value="C:cytosol"/>
    <property type="evidence" value="ECO:0007669"/>
    <property type="project" value="GOC"/>
</dbReference>
<dbReference type="SUPFAM" id="SSF47661">
    <property type="entry name" value="t-snare proteins"/>
    <property type="match status" value="1"/>
</dbReference>
<evidence type="ECO:0000259" key="11">
    <source>
        <dbReference type="Pfam" id="PF05008"/>
    </source>
</evidence>
<evidence type="ECO:0000256" key="1">
    <source>
        <dbReference type="ARBA" id="ARBA00006108"/>
    </source>
</evidence>
<dbReference type="GO" id="GO:0006886">
    <property type="term" value="P:intracellular protein transport"/>
    <property type="evidence" value="ECO:0007669"/>
    <property type="project" value="InterPro"/>
</dbReference>
<dbReference type="STRING" id="131310.A0A0N4ZIS9"/>
<dbReference type="WBParaSite" id="PTRK_0000784100.1">
    <property type="protein sequence ID" value="PTRK_0000784100.1"/>
    <property type="gene ID" value="PTRK_0000784100"/>
</dbReference>
<feature type="coiled-coil region" evidence="9">
    <location>
        <begin position="40"/>
        <end position="67"/>
    </location>
</feature>
<dbReference type="GO" id="GO:0005484">
    <property type="term" value="F:SNAP receptor activity"/>
    <property type="evidence" value="ECO:0007669"/>
    <property type="project" value="InterPro"/>
</dbReference>
<dbReference type="InterPro" id="IPR027027">
    <property type="entry name" value="GOSR2/Membrin/Bos1"/>
</dbReference>
<evidence type="ECO:0000256" key="10">
    <source>
        <dbReference type="SAM" id="Phobius"/>
    </source>
</evidence>
<feature type="domain" description="Vesicle transport v-SNARE N-terminal" evidence="11">
    <location>
        <begin position="10"/>
        <end position="98"/>
    </location>
</feature>
<dbReference type="PANTHER" id="PTHR21230:SF26">
    <property type="entry name" value="VESICLE TRANSPORT THROUGH INTERACTION WITH T-SNARES HOMOLOG 1A"/>
    <property type="match status" value="1"/>
</dbReference>
<dbReference type="Gene3D" id="1.20.5.110">
    <property type="match status" value="1"/>
</dbReference>
<evidence type="ECO:0000256" key="3">
    <source>
        <dbReference type="ARBA" id="ARBA00022692"/>
    </source>
</evidence>
<dbReference type="GO" id="GO:0031201">
    <property type="term" value="C:SNARE complex"/>
    <property type="evidence" value="ECO:0007669"/>
    <property type="project" value="TreeGrafter"/>
</dbReference>
<keyword evidence="12" id="KW-1185">Reference proteome</keyword>
<evidence type="ECO:0000313" key="12">
    <source>
        <dbReference type="Proteomes" id="UP000038045"/>
    </source>
</evidence>
<dbReference type="InterPro" id="IPR010989">
    <property type="entry name" value="SNARE"/>
</dbReference>
<dbReference type="PIRSF" id="PIRSF028865">
    <property type="entry name" value="Membrin-2"/>
    <property type="match status" value="1"/>
</dbReference>
<dbReference type="InterPro" id="IPR038407">
    <property type="entry name" value="v-SNARE_N_sf"/>
</dbReference>
<evidence type="ECO:0000256" key="6">
    <source>
        <dbReference type="ARBA" id="ARBA00023054"/>
    </source>
</evidence>
<dbReference type="InterPro" id="IPR007705">
    <property type="entry name" value="Vesicle_trsprt_v-SNARE_N"/>
</dbReference>
<reference evidence="13" key="1">
    <citation type="submission" date="2017-02" db="UniProtKB">
        <authorList>
            <consortium name="WormBaseParasite"/>
        </authorList>
    </citation>
    <scope>IDENTIFICATION</scope>
</reference>
<keyword evidence="5 10" id="KW-1133">Transmembrane helix</keyword>
<keyword evidence="2" id="KW-0813">Transport</keyword>
<evidence type="ECO:0000256" key="2">
    <source>
        <dbReference type="ARBA" id="ARBA00022448"/>
    </source>
</evidence>
<evidence type="ECO:0000313" key="13">
    <source>
        <dbReference type="WBParaSite" id="PTRK_0000784100.1"/>
    </source>
</evidence>
<dbReference type="FunFam" id="1.20.5.110:FF:000078">
    <property type="entry name" value="Vesicle transport through interaction with t-SNAREs 1A"/>
    <property type="match status" value="1"/>
</dbReference>
<dbReference type="AlphaFoldDB" id="A0A0N4ZIS9"/>
<comment type="subcellular location">
    <subcellularLocation>
        <location evidence="8">Endomembrane system</location>
        <topology evidence="8">Single-pass type IV membrane protein</topology>
    </subcellularLocation>
</comment>
<dbReference type="GO" id="GO:0031902">
    <property type="term" value="C:late endosome membrane"/>
    <property type="evidence" value="ECO:0007669"/>
    <property type="project" value="TreeGrafter"/>
</dbReference>
<dbReference type="Proteomes" id="UP000038045">
    <property type="component" value="Unplaced"/>
</dbReference>
<dbReference type="GO" id="GO:0016236">
    <property type="term" value="P:macroautophagy"/>
    <property type="evidence" value="ECO:0007669"/>
    <property type="project" value="TreeGrafter"/>
</dbReference>
<evidence type="ECO:0000256" key="5">
    <source>
        <dbReference type="ARBA" id="ARBA00022989"/>
    </source>
</evidence>
<sequence>MTTNSEILNILEQFEKQYSVTTAEITANIGQISYKTGTDRSNAINDIQRTLNEVEDLLDQMELTTRDFDLNSPERNKYDLRVRSYRSDKKQLDIEFQKVLKRLNNKDNFEELLGNDNQASFGINEKLISNTERLERGSRKIEESYRIALETEDIGATVLQDLSAQRETLNRARERLRETGADLLSSDRLVSKMIRRLVQNRLFLILIVIVLSICFLIMMYSAF</sequence>
<keyword evidence="3 10" id="KW-0812">Transmembrane</keyword>
<dbReference type="PANTHER" id="PTHR21230">
    <property type="entry name" value="VESICLE TRANSPORT V-SNARE PROTEIN VTI1-RELATED"/>
    <property type="match status" value="1"/>
</dbReference>
<keyword evidence="4" id="KW-0653">Protein transport</keyword>
<dbReference type="GO" id="GO:0006891">
    <property type="term" value="P:intra-Golgi vesicle-mediated transport"/>
    <property type="evidence" value="ECO:0007669"/>
    <property type="project" value="TreeGrafter"/>
</dbReference>
<dbReference type="Pfam" id="PF05008">
    <property type="entry name" value="V-SNARE"/>
    <property type="match status" value="1"/>
</dbReference>
<evidence type="ECO:0000256" key="7">
    <source>
        <dbReference type="ARBA" id="ARBA00023136"/>
    </source>
</evidence>
<keyword evidence="6 9" id="KW-0175">Coiled coil</keyword>
<dbReference type="GO" id="GO:0000149">
    <property type="term" value="F:SNARE binding"/>
    <property type="evidence" value="ECO:0007669"/>
    <property type="project" value="TreeGrafter"/>
</dbReference>